<name>A0ABV1A237_9TELE</name>
<gene>
    <name evidence="1" type="ORF">AMECASPLE_032925</name>
</gene>
<dbReference type="EMBL" id="JAHRIP010079594">
    <property type="protein sequence ID" value="MEQ2312613.1"/>
    <property type="molecule type" value="Genomic_DNA"/>
</dbReference>
<comment type="caution">
    <text evidence="1">The sequence shown here is derived from an EMBL/GenBank/DDBJ whole genome shotgun (WGS) entry which is preliminary data.</text>
</comment>
<proteinExistence type="predicted"/>
<organism evidence="1 2">
    <name type="scientific">Ameca splendens</name>
    <dbReference type="NCBI Taxonomy" id="208324"/>
    <lineage>
        <taxon>Eukaryota</taxon>
        <taxon>Metazoa</taxon>
        <taxon>Chordata</taxon>
        <taxon>Craniata</taxon>
        <taxon>Vertebrata</taxon>
        <taxon>Euteleostomi</taxon>
        <taxon>Actinopterygii</taxon>
        <taxon>Neopterygii</taxon>
        <taxon>Teleostei</taxon>
        <taxon>Neoteleostei</taxon>
        <taxon>Acanthomorphata</taxon>
        <taxon>Ovalentaria</taxon>
        <taxon>Atherinomorphae</taxon>
        <taxon>Cyprinodontiformes</taxon>
        <taxon>Goodeidae</taxon>
        <taxon>Ameca</taxon>
    </lineage>
</organism>
<accession>A0ABV1A237</accession>
<reference evidence="1 2" key="1">
    <citation type="submission" date="2021-06" db="EMBL/GenBank/DDBJ databases">
        <authorList>
            <person name="Palmer J.M."/>
        </authorList>
    </citation>
    <scope>NUCLEOTIDE SEQUENCE [LARGE SCALE GENOMIC DNA]</scope>
    <source>
        <strain evidence="1 2">AS_MEX2019</strain>
        <tissue evidence="1">Muscle</tissue>
    </source>
</reference>
<sequence>METGQETVVSVRTLCLVVSPEEIRRITLQNIPSSVDELCLVALVPNLLVLYKAAIASSKKRSLSSILQCLQKEDTNQNRTAAPLGLPCYLSEDSSDIIRIWCTWRNP</sequence>
<keyword evidence="2" id="KW-1185">Reference proteome</keyword>
<dbReference type="Proteomes" id="UP001469553">
    <property type="component" value="Unassembled WGS sequence"/>
</dbReference>
<protein>
    <submittedName>
        <fullName evidence="1">Uncharacterized protein</fullName>
    </submittedName>
</protein>
<evidence type="ECO:0000313" key="2">
    <source>
        <dbReference type="Proteomes" id="UP001469553"/>
    </source>
</evidence>
<evidence type="ECO:0000313" key="1">
    <source>
        <dbReference type="EMBL" id="MEQ2312613.1"/>
    </source>
</evidence>